<dbReference type="OrthoDB" id="9804020at2"/>
<dbReference type="CDD" id="cd00609">
    <property type="entry name" value="AAT_like"/>
    <property type="match status" value="1"/>
</dbReference>
<keyword evidence="4" id="KW-0238">DNA-binding</keyword>
<gene>
    <name evidence="7" type="ORF">CCR94_00285</name>
</gene>
<dbReference type="InterPro" id="IPR004839">
    <property type="entry name" value="Aminotransferase_I/II_large"/>
</dbReference>
<sequence length="453" mass="49030">MHWVREFDSAAGAYYLQIANMIEMAVGEGRLLPGDRLPPQRALAQRLGVDLTTVTRAYTEARQRHLLDAVTGRGSFVAAAVERAGPPVDLGMNIPPPPQGVRLGELIQRGVNDLLTRSNVDLLMTYHVGAGSKAERAAGAAWIEPALGRVAPERIVVCPGAQATILALIETLSPPGAPIICEALTYPGLLGAAHFLGRRVLAAEMDDDGVLPASIERLAVAEKAKLVCLTPTIQNPTTATLPRRRREQIVALAEKHDLILIEDDPYHLLAEDAPPPLSALAPHRAYYISTVSKVLCPGLRCAYLALPIGVEADRVLENLRAASLMPAPLMSALLTHWIQVGLAQEILAGVRTEAHLRQKLAAEILPKAARAHRNGLHVWLPLPPHWERLRLVETMRREGLGVSASDAFAATPHAPDAIRISLGGVTERTRLAQALKSIRQILDAERRPRSMVV</sequence>
<dbReference type="Pfam" id="PF00155">
    <property type="entry name" value="Aminotran_1_2"/>
    <property type="match status" value="1"/>
</dbReference>
<organism evidence="7 8">
    <name type="scientific">Rhodoblastus sphagnicola</name>
    <dbReference type="NCBI Taxonomy" id="333368"/>
    <lineage>
        <taxon>Bacteria</taxon>
        <taxon>Pseudomonadati</taxon>
        <taxon>Pseudomonadota</taxon>
        <taxon>Alphaproteobacteria</taxon>
        <taxon>Hyphomicrobiales</taxon>
        <taxon>Rhodoblastaceae</taxon>
        <taxon>Rhodoblastus</taxon>
    </lineage>
</organism>
<dbReference type="GO" id="GO:0030170">
    <property type="term" value="F:pyridoxal phosphate binding"/>
    <property type="evidence" value="ECO:0007669"/>
    <property type="project" value="InterPro"/>
</dbReference>
<dbReference type="InterPro" id="IPR036390">
    <property type="entry name" value="WH_DNA-bd_sf"/>
</dbReference>
<dbReference type="InterPro" id="IPR000524">
    <property type="entry name" value="Tscrpt_reg_HTH_GntR"/>
</dbReference>
<keyword evidence="8" id="KW-1185">Reference proteome</keyword>
<evidence type="ECO:0000259" key="6">
    <source>
        <dbReference type="PROSITE" id="PS50949"/>
    </source>
</evidence>
<comment type="caution">
    <text evidence="7">The sequence shown here is derived from an EMBL/GenBank/DDBJ whole genome shotgun (WGS) entry which is preliminary data.</text>
</comment>
<keyword evidence="5" id="KW-0804">Transcription</keyword>
<evidence type="ECO:0000313" key="7">
    <source>
        <dbReference type="EMBL" id="PPQ33989.1"/>
    </source>
</evidence>
<dbReference type="Pfam" id="PF00392">
    <property type="entry name" value="GntR"/>
    <property type="match status" value="1"/>
</dbReference>
<dbReference type="Proteomes" id="UP000239089">
    <property type="component" value="Unassembled WGS sequence"/>
</dbReference>
<dbReference type="PANTHER" id="PTHR46577:SF1">
    <property type="entry name" value="HTH-TYPE TRANSCRIPTIONAL REGULATORY PROTEIN GABR"/>
    <property type="match status" value="1"/>
</dbReference>
<dbReference type="Gene3D" id="3.40.640.10">
    <property type="entry name" value="Type I PLP-dependent aspartate aminotransferase-like (Major domain)"/>
    <property type="match status" value="1"/>
</dbReference>
<keyword evidence="3" id="KW-0805">Transcription regulation</keyword>
<evidence type="ECO:0000256" key="5">
    <source>
        <dbReference type="ARBA" id="ARBA00023163"/>
    </source>
</evidence>
<dbReference type="InterPro" id="IPR051446">
    <property type="entry name" value="HTH_trans_reg/aminotransferase"/>
</dbReference>
<evidence type="ECO:0000256" key="4">
    <source>
        <dbReference type="ARBA" id="ARBA00023125"/>
    </source>
</evidence>
<evidence type="ECO:0000313" key="8">
    <source>
        <dbReference type="Proteomes" id="UP000239089"/>
    </source>
</evidence>
<dbReference type="SUPFAM" id="SSF53383">
    <property type="entry name" value="PLP-dependent transferases"/>
    <property type="match status" value="1"/>
</dbReference>
<dbReference type="CDD" id="cd07377">
    <property type="entry name" value="WHTH_GntR"/>
    <property type="match status" value="1"/>
</dbReference>
<dbReference type="GO" id="GO:0003677">
    <property type="term" value="F:DNA binding"/>
    <property type="evidence" value="ECO:0007669"/>
    <property type="project" value="UniProtKB-KW"/>
</dbReference>
<dbReference type="SUPFAM" id="SSF46785">
    <property type="entry name" value="Winged helix' DNA-binding domain"/>
    <property type="match status" value="1"/>
</dbReference>
<keyword evidence="2" id="KW-0663">Pyridoxal phosphate</keyword>
<comment type="similarity">
    <text evidence="1">In the C-terminal section; belongs to the class-I pyridoxal-phosphate-dependent aminotransferase family.</text>
</comment>
<dbReference type="EMBL" id="NHSJ01000008">
    <property type="protein sequence ID" value="PPQ33989.1"/>
    <property type="molecule type" value="Genomic_DNA"/>
</dbReference>
<feature type="domain" description="HTH gntR-type" evidence="6">
    <location>
        <begin position="12"/>
        <end position="80"/>
    </location>
</feature>
<reference evidence="7 8" key="1">
    <citation type="journal article" date="2018" name="Arch. Microbiol.">
        <title>New insights into the metabolic potential of the phototrophic purple bacterium Rhodopila globiformis DSM 161(T) from its draft genome sequence and evidence for a vanadium-dependent nitrogenase.</title>
        <authorList>
            <person name="Imhoff J.F."/>
            <person name="Rahn T."/>
            <person name="Kunzel S."/>
            <person name="Neulinger S.C."/>
        </authorList>
    </citation>
    <scope>NUCLEOTIDE SEQUENCE [LARGE SCALE GENOMIC DNA]</scope>
    <source>
        <strain evidence="7 8">DSM 16996</strain>
    </source>
</reference>
<dbReference type="AlphaFoldDB" id="A0A2S6NHG1"/>
<proteinExistence type="inferred from homology"/>
<dbReference type="InterPro" id="IPR015424">
    <property type="entry name" value="PyrdxlP-dep_Trfase"/>
</dbReference>
<dbReference type="SMART" id="SM00345">
    <property type="entry name" value="HTH_GNTR"/>
    <property type="match status" value="1"/>
</dbReference>
<dbReference type="GO" id="GO:0003700">
    <property type="term" value="F:DNA-binding transcription factor activity"/>
    <property type="evidence" value="ECO:0007669"/>
    <property type="project" value="InterPro"/>
</dbReference>
<dbReference type="PROSITE" id="PS50949">
    <property type="entry name" value="HTH_GNTR"/>
    <property type="match status" value="1"/>
</dbReference>
<name>A0A2S6NHG1_9HYPH</name>
<evidence type="ECO:0000256" key="2">
    <source>
        <dbReference type="ARBA" id="ARBA00022898"/>
    </source>
</evidence>
<protein>
    <submittedName>
        <fullName evidence="7">GntR family transcriptional regulator</fullName>
    </submittedName>
</protein>
<dbReference type="InterPro" id="IPR036388">
    <property type="entry name" value="WH-like_DNA-bd_sf"/>
</dbReference>
<dbReference type="Gene3D" id="1.10.10.10">
    <property type="entry name" value="Winged helix-like DNA-binding domain superfamily/Winged helix DNA-binding domain"/>
    <property type="match status" value="1"/>
</dbReference>
<evidence type="ECO:0000256" key="3">
    <source>
        <dbReference type="ARBA" id="ARBA00023015"/>
    </source>
</evidence>
<dbReference type="InterPro" id="IPR015421">
    <property type="entry name" value="PyrdxlP-dep_Trfase_major"/>
</dbReference>
<evidence type="ECO:0000256" key="1">
    <source>
        <dbReference type="ARBA" id="ARBA00005384"/>
    </source>
</evidence>
<dbReference type="PANTHER" id="PTHR46577">
    <property type="entry name" value="HTH-TYPE TRANSCRIPTIONAL REGULATORY PROTEIN GABR"/>
    <property type="match status" value="1"/>
</dbReference>
<accession>A0A2S6NHG1</accession>